<evidence type="ECO:0000313" key="2">
    <source>
        <dbReference type="EMBL" id="KTB36137.1"/>
    </source>
</evidence>
<dbReference type="EMBL" id="LATX01001922">
    <property type="protein sequence ID" value="KTB36137.1"/>
    <property type="molecule type" value="Genomic_DNA"/>
</dbReference>
<dbReference type="AlphaFoldDB" id="A0A0W0FIH1"/>
<evidence type="ECO:0000313" key="3">
    <source>
        <dbReference type="Proteomes" id="UP000054988"/>
    </source>
</evidence>
<organism evidence="2 3">
    <name type="scientific">Moniliophthora roreri</name>
    <name type="common">Frosty pod rot fungus</name>
    <name type="synonym">Monilia roreri</name>
    <dbReference type="NCBI Taxonomy" id="221103"/>
    <lineage>
        <taxon>Eukaryota</taxon>
        <taxon>Fungi</taxon>
        <taxon>Dikarya</taxon>
        <taxon>Basidiomycota</taxon>
        <taxon>Agaricomycotina</taxon>
        <taxon>Agaricomycetes</taxon>
        <taxon>Agaricomycetidae</taxon>
        <taxon>Agaricales</taxon>
        <taxon>Marasmiineae</taxon>
        <taxon>Marasmiaceae</taxon>
        <taxon>Moniliophthora</taxon>
    </lineage>
</organism>
<accession>A0A0W0FIH1</accession>
<feature type="domain" description="Retrotransposon gag" evidence="1">
    <location>
        <begin position="35"/>
        <end position="107"/>
    </location>
</feature>
<dbReference type="InterPro" id="IPR005162">
    <property type="entry name" value="Retrotrans_gag_dom"/>
</dbReference>
<gene>
    <name evidence="2" type="ORF">WG66_11298</name>
</gene>
<proteinExistence type="predicted"/>
<evidence type="ECO:0000259" key="1">
    <source>
        <dbReference type="Pfam" id="PF03732"/>
    </source>
</evidence>
<name>A0A0W0FIH1_MONRR</name>
<reference evidence="2 3" key="1">
    <citation type="submission" date="2015-12" db="EMBL/GenBank/DDBJ databases">
        <title>Draft genome sequence of Moniliophthora roreri, the causal agent of frosty pod rot of cacao.</title>
        <authorList>
            <person name="Aime M.C."/>
            <person name="Diaz-Valderrama J.R."/>
            <person name="Kijpornyongpan T."/>
            <person name="Phillips-Mora W."/>
        </authorList>
    </citation>
    <scope>NUCLEOTIDE SEQUENCE [LARGE SCALE GENOMIC DNA]</scope>
    <source>
        <strain evidence="2 3">MCA 2952</strain>
    </source>
</reference>
<protein>
    <recommendedName>
        <fullName evidence="1">Retrotransposon gag domain-containing protein</fullName>
    </recommendedName>
</protein>
<comment type="caution">
    <text evidence="2">The sequence shown here is derived from an EMBL/GenBank/DDBJ whole genome shotgun (WGS) entry which is preliminary data.</text>
</comment>
<dbReference type="Pfam" id="PF03732">
    <property type="entry name" value="Retrotrans_gag"/>
    <property type="match status" value="1"/>
</dbReference>
<dbReference type="Proteomes" id="UP000054988">
    <property type="component" value="Unassembled WGS sequence"/>
</dbReference>
<sequence>MKAGTTSKWMQVKNNEYIASLEAKKQEPPDMKPEDQIHVETWEEFLAELNKAFKPVDSSTNTQLKMKNLKQNKCPIDEYITDFILLTKDTKYDDKVLIDHFMAGLNPGLLSSCLSTPDQPKDIEGWYDWARKYNNMWLTKQAIPGGAKVLVEKAAKPAIKVKHLSDAQAADYCQKCLCF</sequence>